<dbReference type="SUPFAM" id="SSF48726">
    <property type="entry name" value="Immunoglobulin"/>
    <property type="match status" value="1"/>
</dbReference>
<evidence type="ECO:0000313" key="2">
    <source>
        <dbReference type="Proteomes" id="UP000095280"/>
    </source>
</evidence>
<evidence type="ECO:0000256" key="1">
    <source>
        <dbReference type="SAM" id="MobiDB-lite"/>
    </source>
</evidence>
<dbReference type="Proteomes" id="UP000095280">
    <property type="component" value="Unplaced"/>
</dbReference>
<feature type="compositionally biased region" description="Polar residues" evidence="1">
    <location>
        <begin position="114"/>
        <end position="123"/>
    </location>
</feature>
<dbReference type="Gene3D" id="2.60.40.10">
    <property type="entry name" value="Immunoglobulins"/>
    <property type="match status" value="1"/>
</dbReference>
<feature type="region of interest" description="Disordered" evidence="1">
    <location>
        <begin position="114"/>
        <end position="150"/>
    </location>
</feature>
<keyword evidence="2" id="KW-1185">Reference proteome</keyword>
<proteinExistence type="predicted"/>
<protein>
    <submittedName>
        <fullName evidence="3">Ig-like domain-containing protein</fullName>
    </submittedName>
</protein>
<dbReference type="AlphaFoldDB" id="A0A1I8FN40"/>
<dbReference type="InterPro" id="IPR013783">
    <property type="entry name" value="Ig-like_fold"/>
</dbReference>
<organism evidence="2 3">
    <name type="scientific">Macrostomum lignano</name>
    <dbReference type="NCBI Taxonomy" id="282301"/>
    <lineage>
        <taxon>Eukaryota</taxon>
        <taxon>Metazoa</taxon>
        <taxon>Spiralia</taxon>
        <taxon>Lophotrochozoa</taxon>
        <taxon>Platyhelminthes</taxon>
        <taxon>Rhabditophora</taxon>
        <taxon>Macrostomorpha</taxon>
        <taxon>Macrostomida</taxon>
        <taxon>Macrostomidae</taxon>
        <taxon>Macrostomum</taxon>
    </lineage>
</organism>
<evidence type="ECO:0000313" key="3">
    <source>
        <dbReference type="WBParaSite" id="maker-unitig_41499-snap-gene-0.1-mRNA-1"/>
    </source>
</evidence>
<feature type="region of interest" description="Disordered" evidence="1">
    <location>
        <begin position="319"/>
        <end position="338"/>
    </location>
</feature>
<accession>A0A1I8FN40</accession>
<dbReference type="WBParaSite" id="maker-unitig_41499-snap-gene-0.1-mRNA-1">
    <property type="protein sequence ID" value="maker-unitig_41499-snap-gene-0.1-mRNA-1"/>
    <property type="gene ID" value="maker-unitig_41499-snap-gene-0.1"/>
</dbReference>
<feature type="region of interest" description="Disordered" evidence="1">
    <location>
        <begin position="204"/>
        <end position="226"/>
    </location>
</feature>
<sequence>MPRPGVARRVPLPASRVQWYKTAGDPVRSAGISPSHPHLRLYRRGRHLAFTRVQFYHAGNYTCRISSNEIFPPGRLQEGRLYMIAARDGSEIELHFRDDRQLIRSTAASSWPQPARSSVSWRSTVPPGGLRQGPTCHSKRSRRPLEPAVDSPQKLLRVPWRPAGTGLAWCHQPPLRGAARVYERTARTLGEIVKYNKVDALVRTVPPEGPGSPTGSKTGIVTRGHHETSRVKLVMEQRDRQIKTATISAAAEAKAFEDLRVKYFHLDVIPELRKCGRLSSDHCVPTAAAGLAPPLIIGALNRHLLFRLSAVTAPISRSAGLRRQQRPAAPTSARRQNTASTVLGFHRDCSQLLVRGVRARSASELQHPCWGFGILDGLRQDERRSGSTKYKNQ</sequence>
<name>A0A1I8FN40_9PLAT</name>
<reference evidence="3" key="1">
    <citation type="submission" date="2016-11" db="UniProtKB">
        <authorList>
            <consortium name="WormBaseParasite"/>
        </authorList>
    </citation>
    <scope>IDENTIFICATION</scope>
</reference>
<dbReference type="InterPro" id="IPR036179">
    <property type="entry name" value="Ig-like_dom_sf"/>
</dbReference>